<keyword evidence="2 3" id="KW-0040">ANK repeat</keyword>
<feature type="repeat" description="ANK" evidence="3">
    <location>
        <begin position="1088"/>
        <end position="1120"/>
    </location>
</feature>
<dbReference type="PANTHER" id="PTHR24123:SF33">
    <property type="entry name" value="PROTEIN HOS4"/>
    <property type="match status" value="1"/>
</dbReference>
<evidence type="ECO:0000256" key="3">
    <source>
        <dbReference type="PROSITE-ProRule" id="PRU00023"/>
    </source>
</evidence>
<feature type="repeat" description="ANK" evidence="3">
    <location>
        <begin position="1055"/>
        <end position="1087"/>
    </location>
</feature>
<feature type="repeat" description="ANK" evidence="3">
    <location>
        <begin position="1451"/>
        <end position="1483"/>
    </location>
</feature>
<dbReference type="SUPFAM" id="SSF48403">
    <property type="entry name" value="Ankyrin repeat"/>
    <property type="match status" value="2"/>
</dbReference>
<dbReference type="PROSITE" id="PS50297">
    <property type="entry name" value="ANK_REP_REGION"/>
    <property type="match status" value="14"/>
</dbReference>
<feature type="repeat" description="ANK" evidence="3">
    <location>
        <begin position="1022"/>
        <end position="1054"/>
    </location>
</feature>
<keyword evidence="6" id="KW-1185">Reference proteome</keyword>
<dbReference type="InterPro" id="IPR059179">
    <property type="entry name" value="MLKL-like_MCAfunc"/>
</dbReference>
<accession>A0AAD6VFQ2</accession>
<feature type="repeat" description="ANK" evidence="3">
    <location>
        <begin position="989"/>
        <end position="1021"/>
    </location>
</feature>
<evidence type="ECO:0000313" key="5">
    <source>
        <dbReference type="EMBL" id="KAJ7208362.1"/>
    </source>
</evidence>
<evidence type="ECO:0000256" key="1">
    <source>
        <dbReference type="ARBA" id="ARBA00022737"/>
    </source>
</evidence>
<dbReference type="EMBL" id="JARJCW010000034">
    <property type="protein sequence ID" value="KAJ7208362.1"/>
    <property type="molecule type" value="Genomic_DNA"/>
</dbReference>
<feature type="repeat" description="ANK" evidence="3">
    <location>
        <begin position="1385"/>
        <end position="1417"/>
    </location>
</feature>
<dbReference type="PROSITE" id="PS50088">
    <property type="entry name" value="ANK_REPEAT"/>
    <property type="match status" value="18"/>
</dbReference>
<dbReference type="InterPro" id="IPR002110">
    <property type="entry name" value="Ankyrin_rpt"/>
</dbReference>
<gene>
    <name evidence="5" type="ORF">GGX14DRAFT_634113</name>
</gene>
<organism evidence="5 6">
    <name type="scientific">Mycena pura</name>
    <dbReference type="NCBI Taxonomy" id="153505"/>
    <lineage>
        <taxon>Eukaryota</taxon>
        <taxon>Fungi</taxon>
        <taxon>Dikarya</taxon>
        <taxon>Basidiomycota</taxon>
        <taxon>Agaricomycotina</taxon>
        <taxon>Agaricomycetes</taxon>
        <taxon>Agaricomycetidae</taxon>
        <taxon>Agaricales</taxon>
        <taxon>Marasmiineae</taxon>
        <taxon>Mycenaceae</taxon>
        <taxon>Mycena</taxon>
    </lineage>
</organism>
<protein>
    <submittedName>
        <fullName evidence="5">Ankyrin repeat-containing domain protein</fullName>
    </submittedName>
</protein>
<dbReference type="InterPro" id="IPR051165">
    <property type="entry name" value="Multifunctional_ANK_Repeat"/>
</dbReference>
<feature type="repeat" description="ANK" evidence="3">
    <location>
        <begin position="1154"/>
        <end position="1186"/>
    </location>
</feature>
<feature type="domain" description="Nephrocystin 3-like N-terminal" evidence="4">
    <location>
        <begin position="256"/>
        <end position="423"/>
    </location>
</feature>
<feature type="repeat" description="ANK" evidence="3">
    <location>
        <begin position="1253"/>
        <end position="1285"/>
    </location>
</feature>
<keyword evidence="1" id="KW-0677">Repeat</keyword>
<feature type="repeat" description="ANK" evidence="3">
    <location>
        <begin position="956"/>
        <end position="988"/>
    </location>
</feature>
<dbReference type="Gene3D" id="1.25.40.20">
    <property type="entry name" value="Ankyrin repeat-containing domain"/>
    <property type="match status" value="6"/>
</dbReference>
<reference evidence="5" key="1">
    <citation type="submission" date="2023-03" db="EMBL/GenBank/DDBJ databases">
        <title>Massive genome expansion in bonnet fungi (Mycena s.s.) driven by repeated elements and novel gene families across ecological guilds.</title>
        <authorList>
            <consortium name="Lawrence Berkeley National Laboratory"/>
            <person name="Harder C.B."/>
            <person name="Miyauchi S."/>
            <person name="Viragh M."/>
            <person name="Kuo A."/>
            <person name="Thoen E."/>
            <person name="Andreopoulos B."/>
            <person name="Lu D."/>
            <person name="Skrede I."/>
            <person name="Drula E."/>
            <person name="Henrissat B."/>
            <person name="Morin E."/>
            <person name="Kohler A."/>
            <person name="Barry K."/>
            <person name="LaButti K."/>
            <person name="Morin E."/>
            <person name="Salamov A."/>
            <person name="Lipzen A."/>
            <person name="Mereny Z."/>
            <person name="Hegedus B."/>
            <person name="Baldrian P."/>
            <person name="Stursova M."/>
            <person name="Weitz H."/>
            <person name="Taylor A."/>
            <person name="Grigoriev I.V."/>
            <person name="Nagy L.G."/>
            <person name="Martin F."/>
            <person name="Kauserud H."/>
        </authorList>
    </citation>
    <scope>NUCLEOTIDE SEQUENCE</scope>
    <source>
        <strain evidence="5">9144</strain>
    </source>
</reference>
<feature type="repeat" description="ANK" evidence="3">
    <location>
        <begin position="1319"/>
        <end position="1351"/>
    </location>
</feature>
<feature type="repeat" description="ANK" evidence="3">
    <location>
        <begin position="857"/>
        <end position="889"/>
    </location>
</feature>
<feature type="repeat" description="ANK" evidence="3">
    <location>
        <begin position="1187"/>
        <end position="1219"/>
    </location>
</feature>
<feature type="repeat" description="ANK" evidence="3">
    <location>
        <begin position="923"/>
        <end position="955"/>
    </location>
</feature>
<dbReference type="SMART" id="SM00248">
    <property type="entry name" value="ANK"/>
    <property type="match status" value="23"/>
</dbReference>
<feature type="repeat" description="ANK" evidence="3">
    <location>
        <begin position="1418"/>
        <end position="1450"/>
    </location>
</feature>
<evidence type="ECO:0000259" key="4">
    <source>
        <dbReference type="Pfam" id="PF24883"/>
    </source>
</evidence>
<dbReference type="Pfam" id="PF12796">
    <property type="entry name" value="Ank_2"/>
    <property type="match status" value="5"/>
</dbReference>
<sequence length="1531" mass="165377">MPSGIAGAHACDAGNVLGPGGRSVAKACLVTACTPCALTYSMTSPKSVPATFATQSKTDKFVDVATTSLKVGIEILGLLSGVTKNVPYLGVIAGCIEKLINVRESMKSNKGRAGALLDNIWEVSRVLVAGLQCMDPQSQSTAANILKNDLERYQIALTETCAILEEWTSKGLVKRVWSHGDFPDIADGIDRRINTFRDTFSASRLIALSQEQDAMHAKLQVLVDEKTRSKLDQWIRPPLHVADSQRNAANKRHPETGLWFLERIEFREWIYAPSSFLWLHGISGSGKTVLRLTVPTSSSGIIDTIHDRAEHYVFFYFDTNDPEQQTVTHLLCSLVTQLSIRSNPPDGKLGALWTSHANGQKLLTDVELISDALLPLLKDFDQKPVYIVLDALDECSDRPGLLRLISTVLDAKLLSVHILVTSRPEVQAGRPELVKLAVSVSLENCVEGDIELYLAEVLSNESGWIYEKRDQIKRGLLEHSSGMFRLVALQLDEVRNCDGRRSQLEKVLKNMPDSLNTIYDRILQKITNPDMRSTVCRTMNWLIFSRQAMTLHEITDALAFNFEHKPLCFDTEERMGPDALLAACAGFVVVSQDVERTIKLAHSSVKEYFLGPTGTRLSGDCEISEQAAHHLLAWTCISYLCSFDHVLESDADLQQYPLTLYAAENWMVHLILCDDIGLDNCGNTENWHKQGSKQVMIPSSRAAQDIDVPKVLNDTRELIDAAIQLIQPESTQYTTLLRLYDVDSLRLKYKNERARGAPSLPSLYIAAFFGIGQVVCELLERGADLNVQGGRFGNTLQAASYWGHIDIMHCLLKSGADVNSQGGEYGNALQAASCAGHIEIAHFLIESGADVNAQGGYYSNALQAALYRGHIEIARLMTESGADVNVQGGYYGNTLQTTSYGGHTEIAHLLLKSGTDVNAQGGYYGNALQAASHEGHIEIARLLLEGGADVNAQGGEYGNALQAASYRGQIEISRLLLESGADVNAQGGEYGNALQSASYWGHIKIAQLLIESGADVNAQGGEYGNALQAASYEGHIEIAHLLVESAADVNAQGGEYGNALQAASYGGQIEISRLLIESGANVNAQGREYGNALQATSYRGQIEISRLLIESGANVNAQGGYYGNALQTASYRGHIKIARLLLESGADVNAQGGEYGNMLQAASYAGHIEIARLLIERGADVNAQGGKYGNALQAASYAGHIEIARLLIESGADVNAQGGYYGNALQATSYEGHIKIACFLLETGANVNAQGGYYGNALQAASYEGHIKIARFLLETGANVNAQGGYYGNALQAASYEGHIEIARLLLETGANVNAQGGYYGNALQAASYVGHIKIARLLLERGTDVNAQGGQYGNALQAASYEGHIEISRLLLESGADVNAQGGEYGNALQAASRWGHIEIARLQIESGANVNAQGGEYGNALQAASYEGHIVIARLLLKSGADVNAQGGEYGNALHAASYWGDIEMARLLLESSADVNAQGGEYGNALQAASYGGHIEMARLLLKSGAISKTRRRKQRYIRVCKGRNPPL</sequence>
<dbReference type="InterPro" id="IPR056884">
    <property type="entry name" value="NPHP3-like_N"/>
</dbReference>
<name>A0AAD6VFQ2_9AGAR</name>
<feature type="repeat" description="ANK" evidence="3">
    <location>
        <begin position="1352"/>
        <end position="1384"/>
    </location>
</feature>
<feature type="repeat" description="ANK" evidence="3">
    <location>
        <begin position="1121"/>
        <end position="1153"/>
    </location>
</feature>
<evidence type="ECO:0000313" key="6">
    <source>
        <dbReference type="Proteomes" id="UP001219525"/>
    </source>
</evidence>
<dbReference type="Pfam" id="PF00023">
    <property type="entry name" value="Ank"/>
    <property type="match status" value="1"/>
</dbReference>
<dbReference type="InterPro" id="IPR027417">
    <property type="entry name" value="P-loop_NTPase"/>
</dbReference>
<feature type="repeat" description="ANK" evidence="3">
    <location>
        <begin position="824"/>
        <end position="856"/>
    </location>
</feature>
<dbReference type="CDD" id="cd21037">
    <property type="entry name" value="MLKL_NTD"/>
    <property type="match status" value="1"/>
</dbReference>
<dbReference type="SUPFAM" id="SSF52540">
    <property type="entry name" value="P-loop containing nucleoside triphosphate hydrolases"/>
    <property type="match status" value="1"/>
</dbReference>
<evidence type="ECO:0000256" key="2">
    <source>
        <dbReference type="ARBA" id="ARBA00023043"/>
    </source>
</evidence>
<proteinExistence type="predicted"/>
<comment type="caution">
    <text evidence="5">The sequence shown here is derived from an EMBL/GenBank/DDBJ whole genome shotgun (WGS) entry which is preliminary data.</text>
</comment>
<dbReference type="Pfam" id="PF24883">
    <property type="entry name" value="NPHP3_N"/>
    <property type="match status" value="1"/>
</dbReference>
<dbReference type="InterPro" id="IPR036770">
    <property type="entry name" value="Ankyrin_rpt-contain_sf"/>
</dbReference>
<dbReference type="PANTHER" id="PTHR24123">
    <property type="entry name" value="ANKYRIN REPEAT-CONTAINING"/>
    <property type="match status" value="1"/>
</dbReference>
<dbReference type="Pfam" id="PF13637">
    <property type="entry name" value="Ank_4"/>
    <property type="match status" value="1"/>
</dbReference>
<dbReference type="Proteomes" id="UP001219525">
    <property type="component" value="Unassembled WGS sequence"/>
</dbReference>
<feature type="repeat" description="ANK" evidence="3">
    <location>
        <begin position="1286"/>
        <end position="1318"/>
    </location>
</feature>
<dbReference type="Gene3D" id="3.40.50.300">
    <property type="entry name" value="P-loop containing nucleotide triphosphate hydrolases"/>
    <property type="match status" value="1"/>
</dbReference>